<keyword evidence="1" id="KW-0812">Transmembrane</keyword>
<evidence type="ECO:0000313" key="2">
    <source>
        <dbReference type="EMBL" id="PRQ16227.1"/>
    </source>
</evidence>
<gene>
    <name evidence="2" type="ORF">RchiOBHm_Chr7g0181931</name>
</gene>
<keyword evidence="3" id="KW-1185">Reference proteome</keyword>
<organism evidence="2 3">
    <name type="scientific">Rosa chinensis</name>
    <name type="common">China rose</name>
    <dbReference type="NCBI Taxonomy" id="74649"/>
    <lineage>
        <taxon>Eukaryota</taxon>
        <taxon>Viridiplantae</taxon>
        <taxon>Streptophyta</taxon>
        <taxon>Embryophyta</taxon>
        <taxon>Tracheophyta</taxon>
        <taxon>Spermatophyta</taxon>
        <taxon>Magnoliopsida</taxon>
        <taxon>eudicotyledons</taxon>
        <taxon>Gunneridae</taxon>
        <taxon>Pentapetalae</taxon>
        <taxon>rosids</taxon>
        <taxon>fabids</taxon>
        <taxon>Rosales</taxon>
        <taxon>Rosaceae</taxon>
        <taxon>Rosoideae</taxon>
        <taxon>Rosoideae incertae sedis</taxon>
        <taxon>Rosa</taxon>
    </lineage>
</organism>
<keyword evidence="1" id="KW-1133">Transmembrane helix</keyword>
<sequence>MCDQGGRRQELLCYVQLKFSNFGTQQFCNLHAYDYMIPFLSLLIWVANIWQKFA</sequence>
<accession>A0A2P6P2R3</accession>
<dbReference type="AlphaFoldDB" id="A0A2P6P2R3"/>
<comment type="caution">
    <text evidence="2">The sequence shown here is derived from an EMBL/GenBank/DDBJ whole genome shotgun (WGS) entry which is preliminary data.</text>
</comment>
<dbReference type="Proteomes" id="UP000238479">
    <property type="component" value="Chromosome 7"/>
</dbReference>
<keyword evidence="1" id="KW-0472">Membrane</keyword>
<evidence type="ECO:0000313" key="3">
    <source>
        <dbReference type="Proteomes" id="UP000238479"/>
    </source>
</evidence>
<reference evidence="2 3" key="1">
    <citation type="journal article" date="2018" name="Nat. Genet.">
        <title>The Rosa genome provides new insights in the design of modern roses.</title>
        <authorList>
            <person name="Bendahmane M."/>
        </authorList>
    </citation>
    <scope>NUCLEOTIDE SEQUENCE [LARGE SCALE GENOMIC DNA]</scope>
    <source>
        <strain evidence="3">cv. Old Blush</strain>
    </source>
</reference>
<protein>
    <submittedName>
        <fullName evidence="2">Uncharacterized protein</fullName>
    </submittedName>
</protein>
<dbReference type="EMBL" id="PDCK01000045">
    <property type="protein sequence ID" value="PRQ16227.1"/>
    <property type="molecule type" value="Genomic_DNA"/>
</dbReference>
<evidence type="ECO:0000256" key="1">
    <source>
        <dbReference type="SAM" id="Phobius"/>
    </source>
</evidence>
<dbReference type="Gramene" id="PRQ16227">
    <property type="protein sequence ID" value="PRQ16227"/>
    <property type="gene ID" value="RchiOBHm_Chr7g0181931"/>
</dbReference>
<proteinExistence type="predicted"/>
<feature type="transmembrane region" description="Helical" evidence="1">
    <location>
        <begin position="32"/>
        <end position="50"/>
    </location>
</feature>
<name>A0A2P6P2R3_ROSCH</name>